<dbReference type="PANTHER" id="PTHR24148:SF73">
    <property type="entry name" value="HET DOMAIN PROTEIN (AFU_ORTHOLOGUE AFUA_8G01020)"/>
    <property type="match status" value="1"/>
</dbReference>
<dbReference type="InterPro" id="IPR010730">
    <property type="entry name" value="HET"/>
</dbReference>
<gene>
    <name evidence="2" type="ORF">BT63DRAFT_374052</name>
</gene>
<feature type="domain" description="Heterokaryon incompatibility" evidence="1">
    <location>
        <begin position="15"/>
        <end position="140"/>
    </location>
</feature>
<keyword evidence="3" id="KW-1185">Reference proteome</keyword>
<protein>
    <recommendedName>
        <fullName evidence="1">Heterokaryon incompatibility domain-containing protein</fullName>
    </recommendedName>
</protein>
<dbReference type="PANTHER" id="PTHR24148">
    <property type="entry name" value="ANKYRIN REPEAT DOMAIN-CONTAINING PROTEIN 39 HOMOLOG-RELATED"/>
    <property type="match status" value="1"/>
</dbReference>
<dbReference type="AlphaFoldDB" id="A0A6A6UBA4"/>
<dbReference type="Pfam" id="PF06985">
    <property type="entry name" value="HET"/>
    <property type="match status" value="1"/>
</dbReference>
<evidence type="ECO:0000313" key="3">
    <source>
        <dbReference type="Proteomes" id="UP000799302"/>
    </source>
</evidence>
<evidence type="ECO:0000259" key="1">
    <source>
        <dbReference type="Pfam" id="PF06985"/>
    </source>
</evidence>
<organism evidence="2 3">
    <name type="scientific">Microthyrium microscopicum</name>
    <dbReference type="NCBI Taxonomy" id="703497"/>
    <lineage>
        <taxon>Eukaryota</taxon>
        <taxon>Fungi</taxon>
        <taxon>Dikarya</taxon>
        <taxon>Ascomycota</taxon>
        <taxon>Pezizomycotina</taxon>
        <taxon>Dothideomycetes</taxon>
        <taxon>Dothideomycetes incertae sedis</taxon>
        <taxon>Microthyriales</taxon>
        <taxon>Microthyriaceae</taxon>
        <taxon>Microthyrium</taxon>
    </lineage>
</organism>
<reference evidence="2" key="1">
    <citation type="journal article" date="2020" name="Stud. Mycol.">
        <title>101 Dothideomycetes genomes: a test case for predicting lifestyles and emergence of pathogens.</title>
        <authorList>
            <person name="Haridas S."/>
            <person name="Albert R."/>
            <person name="Binder M."/>
            <person name="Bloem J."/>
            <person name="Labutti K."/>
            <person name="Salamov A."/>
            <person name="Andreopoulos B."/>
            <person name="Baker S."/>
            <person name="Barry K."/>
            <person name="Bills G."/>
            <person name="Bluhm B."/>
            <person name="Cannon C."/>
            <person name="Castanera R."/>
            <person name="Culley D."/>
            <person name="Daum C."/>
            <person name="Ezra D."/>
            <person name="Gonzalez J."/>
            <person name="Henrissat B."/>
            <person name="Kuo A."/>
            <person name="Liang C."/>
            <person name="Lipzen A."/>
            <person name="Lutzoni F."/>
            <person name="Magnuson J."/>
            <person name="Mondo S."/>
            <person name="Nolan M."/>
            <person name="Ohm R."/>
            <person name="Pangilinan J."/>
            <person name="Park H.-J."/>
            <person name="Ramirez L."/>
            <person name="Alfaro M."/>
            <person name="Sun H."/>
            <person name="Tritt A."/>
            <person name="Yoshinaga Y."/>
            <person name="Zwiers L.-H."/>
            <person name="Turgeon B."/>
            <person name="Goodwin S."/>
            <person name="Spatafora J."/>
            <person name="Crous P."/>
            <person name="Grigoriev I."/>
        </authorList>
    </citation>
    <scope>NUCLEOTIDE SEQUENCE</scope>
    <source>
        <strain evidence="2">CBS 115976</strain>
    </source>
</reference>
<dbReference type="InterPro" id="IPR052895">
    <property type="entry name" value="HetReg/Transcr_Mod"/>
</dbReference>
<accession>A0A6A6UBA4</accession>
<sequence length="140" mass="15649">MIEANIDDPAGIPAYTALSYTWGNHNSTVTITIEGSPLDISQNLGDALCQVVQKAYKTSPYLWVDQICINQRDLAERGDQVRYMGYIYERAAEVCIWLGDGTPDGDHDLAIDVVPSLSSESAWNAVNKLSQRLWWSRAWV</sequence>
<dbReference type="Proteomes" id="UP000799302">
    <property type="component" value="Unassembled WGS sequence"/>
</dbReference>
<dbReference type="EMBL" id="MU004236">
    <property type="protein sequence ID" value="KAF2668896.1"/>
    <property type="molecule type" value="Genomic_DNA"/>
</dbReference>
<feature type="non-terminal residue" evidence="2">
    <location>
        <position position="140"/>
    </location>
</feature>
<dbReference type="OrthoDB" id="3553147at2759"/>
<proteinExistence type="predicted"/>
<evidence type="ECO:0000313" key="2">
    <source>
        <dbReference type="EMBL" id="KAF2668896.1"/>
    </source>
</evidence>
<name>A0A6A6UBA4_9PEZI</name>